<feature type="coiled-coil region" evidence="2">
    <location>
        <begin position="76"/>
        <end position="106"/>
    </location>
</feature>
<sequence>MDYKLFDDYITLQSLLKDQGIIQTGGAVKQFLAQHTVLLNGTEENRRGKKLYRGDVIEIPGINTSISISSPSVDEMKEYQKDLIEKERLAKKIKELNKENKKQKTAIRFPGT</sequence>
<reference evidence="3 4" key="1">
    <citation type="journal article" date="2021" name="Int. J. Syst. Evol. Microbiol.">
        <title>Streptococcus vicugnae sp. nov., isolated from faeces of alpacas (Vicugna pacos) and cattle (Bos taurus), Streptococcus zalophi sp. nov., and Streptococcus pacificus sp. nov., isolated from respiratory tract of California sea lions (Zalophus californianus).</title>
        <authorList>
            <person name="Volokhov D.V."/>
            <person name="Zagorodnyaya T.A."/>
            <person name="Shen Z."/>
            <person name="Blom J."/>
            <person name="Furtak V.A."/>
            <person name="Eisenberg T."/>
            <person name="Fan P."/>
            <person name="Jeong K.C."/>
            <person name="Gao Y."/>
            <person name="Zhang S."/>
            <person name="Amselle M."/>
        </authorList>
    </citation>
    <scope>NUCLEOTIDE SEQUENCE [LARGE SCALE GENOMIC DNA]</scope>
    <source>
        <strain evidence="4">CSL7508-lung</strain>
    </source>
</reference>
<dbReference type="AlphaFoldDB" id="A0A934PAR8"/>
<dbReference type="PROSITE" id="PS50889">
    <property type="entry name" value="S4"/>
    <property type="match status" value="1"/>
</dbReference>
<evidence type="ECO:0000313" key="4">
    <source>
        <dbReference type="Proteomes" id="UP000644875"/>
    </source>
</evidence>
<proteinExistence type="predicted"/>
<dbReference type="Gene3D" id="3.10.290.10">
    <property type="entry name" value="RNA-binding S4 domain"/>
    <property type="match status" value="1"/>
</dbReference>
<protein>
    <submittedName>
        <fullName evidence="3">S4 domain-containing protein YaaA</fullName>
    </submittedName>
</protein>
<keyword evidence="1" id="KW-0694">RNA-binding</keyword>
<dbReference type="Proteomes" id="UP000644875">
    <property type="component" value="Unassembled WGS sequence"/>
</dbReference>
<dbReference type="Pfam" id="PF13275">
    <property type="entry name" value="S4_2"/>
    <property type="match status" value="1"/>
</dbReference>
<keyword evidence="4" id="KW-1185">Reference proteome</keyword>
<dbReference type="NCBIfam" id="TIGR02988">
    <property type="entry name" value="YaaA_near_RecF"/>
    <property type="match status" value="1"/>
</dbReference>
<evidence type="ECO:0000313" key="3">
    <source>
        <dbReference type="EMBL" id="MBJ8350078.1"/>
    </source>
</evidence>
<dbReference type="InterPro" id="IPR014330">
    <property type="entry name" value="RNA-bd_S4-rel_YaaA"/>
</dbReference>
<dbReference type="InterPro" id="IPR036986">
    <property type="entry name" value="S4_RNA-bd_sf"/>
</dbReference>
<organism evidence="3 4">
    <name type="scientific">Streptococcus zalophi</name>
    <dbReference type="NCBI Taxonomy" id="640031"/>
    <lineage>
        <taxon>Bacteria</taxon>
        <taxon>Bacillati</taxon>
        <taxon>Bacillota</taxon>
        <taxon>Bacilli</taxon>
        <taxon>Lactobacillales</taxon>
        <taxon>Streptococcaceae</taxon>
        <taxon>Streptococcus</taxon>
    </lineage>
</organism>
<keyword evidence="2" id="KW-0175">Coiled coil</keyword>
<dbReference type="EMBL" id="JAENBP010000006">
    <property type="protein sequence ID" value="MBJ8350078.1"/>
    <property type="molecule type" value="Genomic_DNA"/>
</dbReference>
<accession>A0A934PAR8</accession>
<dbReference type="CDD" id="cd00165">
    <property type="entry name" value="S4"/>
    <property type="match status" value="1"/>
</dbReference>
<dbReference type="SUPFAM" id="SSF55174">
    <property type="entry name" value="Alpha-L RNA-binding motif"/>
    <property type="match status" value="1"/>
</dbReference>
<dbReference type="GO" id="GO:0003723">
    <property type="term" value="F:RNA binding"/>
    <property type="evidence" value="ECO:0007669"/>
    <property type="project" value="UniProtKB-KW"/>
</dbReference>
<evidence type="ECO:0000256" key="1">
    <source>
        <dbReference type="PROSITE-ProRule" id="PRU00182"/>
    </source>
</evidence>
<gene>
    <name evidence="3" type="primary">yaaA</name>
    <name evidence="3" type="ORF">JHK64_05475</name>
</gene>
<dbReference type="RefSeq" id="WP_199567997.1">
    <property type="nucleotide sequence ID" value="NZ_JAENBP010000006.1"/>
</dbReference>
<name>A0A934PAR8_9STRE</name>
<comment type="caution">
    <text evidence="3">The sequence shown here is derived from an EMBL/GenBank/DDBJ whole genome shotgun (WGS) entry which is preliminary data.</text>
</comment>
<evidence type="ECO:0000256" key="2">
    <source>
        <dbReference type="SAM" id="Coils"/>
    </source>
</evidence>